<sequence>MATVETVEAFSVTLPLPRPLRLGAQTVSHRAYCVVRLGTSDGIVGNAYALSRDLPVAEMINGMLGTLLVGQQADDISAIWDRLYRGTLFGGRTGGLMRALSLIDIALWDIKGKRAGLPVWRLLGGGGPDVPCMYIAAYPTGESPVVLGERVAAASQDGHSLLKVARLPNPSDLATLLRTATSSLAGTSQIVVDAAWCWRGAREAADEIQMWGGEAPLAWVEDPLIPEDTEGYARLVRSGVARIGVGDDFTDRFGAKALMLHAGVDVLRIDACAVGGITAAWALSHVADALGVRVSYHVYPETHVHLAAASSADSLVETFGAADNPYDPSATLYTGGPAFRPGWARANERPGLGFDINAGILAARPPRRLQ</sequence>
<comment type="caution">
    <text evidence="5">The sequence shown here is derived from an EMBL/GenBank/DDBJ whole genome shotgun (WGS) entry which is preliminary data.</text>
</comment>
<dbReference type="Pfam" id="PF02746">
    <property type="entry name" value="MR_MLE_N"/>
    <property type="match status" value="1"/>
</dbReference>
<dbReference type="InterPro" id="IPR036849">
    <property type="entry name" value="Enolase-like_C_sf"/>
</dbReference>
<dbReference type="CDD" id="cd03316">
    <property type="entry name" value="MR_like"/>
    <property type="match status" value="1"/>
</dbReference>
<dbReference type="SMART" id="SM00922">
    <property type="entry name" value="MR_MLE"/>
    <property type="match status" value="1"/>
</dbReference>
<keyword evidence="2" id="KW-0479">Metal-binding</keyword>
<evidence type="ECO:0000313" key="5">
    <source>
        <dbReference type="EMBL" id="GAA3701046.1"/>
    </source>
</evidence>
<dbReference type="EMBL" id="BAAAZP010000163">
    <property type="protein sequence ID" value="GAA3701046.1"/>
    <property type="molecule type" value="Genomic_DNA"/>
</dbReference>
<reference evidence="6" key="1">
    <citation type="journal article" date="2019" name="Int. J. Syst. Evol. Microbiol.">
        <title>The Global Catalogue of Microorganisms (GCM) 10K type strain sequencing project: providing services to taxonomists for standard genome sequencing and annotation.</title>
        <authorList>
            <consortium name="The Broad Institute Genomics Platform"/>
            <consortium name="The Broad Institute Genome Sequencing Center for Infectious Disease"/>
            <person name="Wu L."/>
            <person name="Ma J."/>
        </authorList>
    </citation>
    <scope>NUCLEOTIDE SEQUENCE [LARGE SCALE GENOMIC DNA]</scope>
    <source>
        <strain evidence="6">JCM 16904</strain>
    </source>
</reference>
<evidence type="ECO:0000256" key="2">
    <source>
        <dbReference type="ARBA" id="ARBA00022723"/>
    </source>
</evidence>
<dbReference type="InterPro" id="IPR046945">
    <property type="entry name" value="RHMD-like"/>
</dbReference>
<feature type="domain" description="Mandelate racemase/muconate lactonizing enzyme C-terminal" evidence="4">
    <location>
        <begin position="144"/>
        <end position="242"/>
    </location>
</feature>
<dbReference type="SFLD" id="SFLDS00001">
    <property type="entry name" value="Enolase"/>
    <property type="match status" value="1"/>
</dbReference>
<dbReference type="InterPro" id="IPR029017">
    <property type="entry name" value="Enolase-like_N"/>
</dbReference>
<dbReference type="Pfam" id="PF13378">
    <property type="entry name" value="MR_MLE_C"/>
    <property type="match status" value="1"/>
</dbReference>
<dbReference type="Gene3D" id="3.30.390.10">
    <property type="entry name" value="Enolase-like, N-terminal domain"/>
    <property type="match status" value="1"/>
</dbReference>
<dbReference type="SUPFAM" id="SSF54826">
    <property type="entry name" value="Enolase N-terminal domain-like"/>
    <property type="match status" value="1"/>
</dbReference>
<dbReference type="InterPro" id="IPR013342">
    <property type="entry name" value="Mandelate_racemase_C"/>
</dbReference>
<evidence type="ECO:0000256" key="1">
    <source>
        <dbReference type="ARBA" id="ARBA00001946"/>
    </source>
</evidence>
<dbReference type="PANTHER" id="PTHR13794">
    <property type="entry name" value="ENOLASE SUPERFAMILY, MANDELATE RACEMASE"/>
    <property type="match status" value="1"/>
</dbReference>
<gene>
    <name evidence="5" type="ORF">GCM10022224_078650</name>
</gene>
<keyword evidence="3" id="KW-0460">Magnesium</keyword>
<dbReference type="InterPro" id="IPR029065">
    <property type="entry name" value="Enolase_C-like"/>
</dbReference>
<dbReference type="Proteomes" id="UP001500902">
    <property type="component" value="Unassembled WGS sequence"/>
</dbReference>
<dbReference type="PANTHER" id="PTHR13794:SF58">
    <property type="entry name" value="MITOCHONDRIAL ENOLASE SUPERFAMILY MEMBER 1"/>
    <property type="match status" value="1"/>
</dbReference>
<protein>
    <submittedName>
        <fullName evidence="5">Enolase C-terminal domain-like protein</fullName>
    </submittedName>
</protein>
<evidence type="ECO:0000259" key="4">
    <source>
        <dbReference type="SMART" id="SM00922"/>
    </source>
</evidence>
<keyword evidence="6" id="KW-1185">Reference proteome</keyword>
<comment type="cofactor">
    <cofactor evidence="1">
        <name>Mg(2+)</name>
        <dbReference type="ChEBI" id="CHEBI:18420"/>
    </cofactor>
</comment>
<evidence type="ECO:0000256" key="3">
    <source>
        <dbReference type="ARBA" id="ARBA00022842"/>
    </source>
</evidence>
<proteinExistence type="predicted"/>
<accession>A0ABP7D5M2</accession>
<evidence type="ECO:0000313" key="6">
    <source>
        <dbReference type="Proteomes" id="UP001500902"/>
    </source>
</evidence>
<dbReference type="InterPro" id="IPR013341">
    <property type="entry name" value="Mandelate_racemase_N_dom"/>
</dbReference>
<organism evidence="5 6">
    <name type="scientific">Nonomuraea antimicrobica</name>
    <dbReference type="NCBI Taxonomy" id="561173"/>
    <lineage>
        <taxon>Bacteria</taxon>
        <taxon>Bacillati</taxon>
        <taxon>Actinomycetota</taxon>
        <taxon>Actinomycetes</taxon>
        <taxon>Streptosporangiales</taxon>
        <taxon>Streptosporangiaceae</taxon>
        <taxon>Nonomuraea</taxon>
    </lineage>
</organism>
<name>A0ABP7D5M2_9ACTN</name>
<dbReference type="SUPFAM" id="SSF51604">
    <property type="entry name" value="Enolase C-terminal domain-like"/>
    <property type="match status" value="1"/>
</dbReference>
<dbReference type="RefSeq" id="WP_344890201.1">
    <property type="nucleotide sequence ID" value="NZ_BAAAZP010000163.1"/>
</dbReference>
<dbReference type="Gene3D" id="3.20.20.120">
    <property type="entry name" value="Enolase-like C-terminal domain"/>
    <property type="match status" value="1"/>
</dbReference>